<feature type="binding site" evidence="7">
    <location>
        <position position="194"/>
    </location>
    <ligand>
        <name>chlorophyll a</name>
        <dbReference type="ChEBI" id="CHEBI:58416"/>
        <label>1</label>
    </ligand>
</feature>
<sequence length="247" mass="27060">MKSFVLALTITSVHGFSFASKAQTGPDLSKVVGVDPQKRMPADYGFDPLGLAKVDLNLESARNKNREADVIVKDYRDAELRHGRLAMLAALAWPMQELLSPSLARGVGEKLLLTEDGRSPSILNGGLQQGPIPFAVLGTAFAIAALDLRALKIKEVSGSDWEPGDYGFDPLNILKGASPLQIKDFQAKEINNGRLAMLAITAYVIQEAFYGEPIVVTSEQFFTPIFQYPWFQQLMTDLFGIASFRPL</sequence>
<proteinExistence type="inferred from homology"/>
<keyword evidence="4" id="KW-0150">Chloroplast</keyword>
<dbReference type="SUPFAM" id="SSF103511">
    <property type="entry name" value="Chlorophyll a-b binding protein"/>
    <property type="match status" value="1"/>
</dbReference>
<evidence type="ECO:0000256" key="5">
    <source>
        <dbReference type="ARBA" id="ARBA00022531"/>
    </source>
</evidence>
<feature type="binding site" evidence="7">
    <location>
        <position position="189"/>
    </location>
    <ligand>
        <name>chlorophyll a</name>
        <dbReference type="ChEBI" id="CHEBI:58416"/>
        <label>1</label>
    </ligand>
</feature>
<gene>
    <name evidence="9" type="ORF">ALAG00032_LOCUS7237</name>
    <name evidence="10" type="ORF">ALAG00032_LOCUS7238</name>
</gene>
<dbReference type="PANTHER" id="PTHR21649">
    <property type="entry name" value="CHLOROPHYLL A/B BINDING PROTEIN"/>
    <property type="match status" value="1"/>
</dbReference>
<evidence type="ECO:0000256" key="6">
    <source>
        <dbReference type="ARBA" id="ARBA00022640"/>
    </source>
</evidence>
<feature type="binding site" description="axial binding residue" evidence="7">
    <location>
        <position position="84"/>
    </location>
    <ligand>
        <name>chlorophyll b</name>
        <dbReference type="ChEBI" id="CHEBI:61721"/>
        <label>1</label>
    </ligand>
    <ligandPart>
        <name>Mg</name>
        <dbReference type="ChEBI" id="CHEBI:25107"/>
    </ligandPart>
</feature>
<comment type="subcellular location">
    <subcellularLocation>
        <location evidence="2">Plastid</location>
        <location evidence="2">Chloroplast</location>
    </subcellularLocation>
</comment>
<dbReference type="Pfam" id="PF00504">
    <property type="entry name" value="Chloroa_b-bind"/>
    <property type="match status" value="1"/>
</dbReference>
<feature type="binding site" evidence="7">
    <location>
        <position position="82"/>
    </location>
    <ligand>
        <name>chlorophyll a</name>
        <dbReference type="ChEBI" id="CHEBI:58416"/>
        <label>1</label>
    </ligand>
</feature>
<feature type="signal peptide" evidence="8">
    <location>
        <begin position="1"/>
        <end position="15"/>
    </location>
</feature>
<name>A0A6S8C7P4_9STRA</name>
<dbReference type="Gene3D" id="1.10.3460.10">
    <property type="entry name" value="Chlorophyll a/b binding protein domain"/>
    <property type="match status" value="1"/>
</dbReference>
<comment type="function">
    <text evidence="1">The light-harvesting complex (LHC) functions as a light receptor, it captures and delivers excitation energy to photosystems with which it is closely associated. Energy is transferred from the carotenoid and chlorophyll C (or B) to chlorophyll A and the photosynthetic reaction centers where it is used to synthesize ATP and reducing power.</text>
</comment>
<evidence type="ECO:0000256" key="1">
    <source>
        <dbReference type="ARBA" id="ARBA00004022"/>
    </source>
</evidence>
<evidence type="ECO:0000313" key="9">
    <source>
        <dbReference type="EMBL" id="CAE0366493.1"/>
    </source>
</evidence>
<feature type="chain" id="PRO_5036191376" description="Plastid light harvesting protein" evidence="8">
    <location>
        <begin position="16"/>
        <end position="247"/>
    </location>
</feature>
<evidence type="ECO:0000256" key="7">
    <source>
        <dbReference type="PIRSR" id="PIRSR601344-1"/>
    </source>
</evidence>
<feature type="binding site" evidence="7">
    <location>
        <position position="79"/>
    </location>
    <ligand>
        <name>chlorophyll a</name>
        <dbReference type="ChEBI" id="CHEBI:58416"/>
        <label>1</label>
    </ligand>
</feature>
<evidence type="ECO:0000256" key="3">
    <source>
        <dbReference type="ARBA" id="ARBA00005933"/>
    </source>
</evidence>
<reference evidence="9" key="1">
    <citation type="submission" date="2021-01" db="EMBL/GenBank/DDBJ databases">
        <authorList>
            <person name="Corre E."/>
            <person name="Pelletier E."/>
            <person name="Niang G."/>
            <person name="Scheremetjew M."/>
            <person name="Finn R."/>
            <person name="Kale V."/>
            <person name="Holt S."/>
            <person name="Cochrane G."/>
            <person name="Meng A."/>
            <person name="Brown T."/>
            <person name="Cohen L."/>
        </authorList>
    </citation>
    <scope>NUCLEOTIDE SEQUENCE</scope>
    <source>
        <strain evidence="9">CCMP1510</strain>
    </source>
</reference>
<dbReference type="AlphaFoldDB" id="A0A6S8C7P4"/>
<dbReference type="GO" id="GO:0016020">
    <property type="term" value="C:membrane"/>
    <property type="evidence" value="ECO:0007669"/>
    <property type="project" value="InterPro"/>
</dbReference>
<keyword evidence="7" id="KW-0157">Chromophore</keyword>
<dbReference type="EMBL" id="HBIJ01010546">
    <property type="protein sequence ID" value="CAE0366493.1"/>
    <property type="molecule type" value="Transcribed_RNA"/>
</dbReference>
<evidence type="ECO:0000256" key="2">
    <source>
        <dbReference type="ARBA" id="ARBA00004229"/>
    </source>
</evidence>
<accession>A0A6S8C7P4</accession>
<keyword evidence="5" id="KW-0602">Photosynthesis</keyword>
<dbReference type="GO" id="GO:0009765">
    <property type="term" value="P:photosynthesis, light harvesting"/>
    <property type="evidence" value="ECO:0007669"/>
    <property type="project" value="InterPro"/>
</dbReference>
<evidence type="ECO:0000256" key="8">
    <source>
        <dbReference type="SAM" id="SignalP"/>
    </source>
</evidence>
<dbReference type="GO" id="GO:0016168">
    <property type="term" value="F:chlorophyll binding"/>
    <property type="evidence" value="ECO:0007669"/>
    <property type="project" value="UniProtKB-KW"/>
</dbReference>
<dbReference type="InterPro" id="IPR001344">
    <property type="entry name" value="Chloro_AB-bd_pln"/>
</dbReference>
<dbReference type="InterPro" id="IPR022796">
    <property type="entry name" value="Chloroa_b-bind"/>
</dbReference>
<keyword evidence="6" id="KW-0934">Plastid</keyword>
<dbReference type="EMBL" id="HBIJ01010547">
    <property type="protein sequence ID" value="CAE0366494.1"/>
    <property type="molecule type" value="Transcribed_RNA"/>
</dbReference>
<keyword evidence="7" id="KW-0148">Chlorophyll</keyword>
<organism evidence="9">
    <name type="scientific">Aureoumbra lagunensis</name>
    <dbReference type="NCBI Taxonomy" id="44058"/>
    <lineage>
        <taxon>Eukaryota</taxon>
        <taxon>Sar</taxon>
        <taxon>Stramenopiles</taxon>
        <taxon>Ochrophyta</taxon>
        <taxon>Pelagophyceae</taxon>
        <taxon>Pelagomonadales</taxon>
        <taxon>Aureoumbra</taxon>
    </lineage>
</organism>
<feature type="binding site" evidence="7">
    <location>
        <position position="188"/>
    </location>
    <ligand>
        <name>chlorophyll a</name>
        <dbReference type="ChEBI" id="CHEBI:58416"/>
        <label>1</label>
    </ligand>
</feature>
<protein>
    <recommendedName>
        <fullName evidence="11">Plastid light harvesting protein</fullName>
    </recommendedName>
</protein>
<dbReference type="GO" id="GO:0009507">
    <property type="term" value="C:chloroplast"/>
    <property type="evidence" value="ECO:0007669"/>
    <property type="project" value="UniProtKB-SubCell"/>
</dbReference>
<evidence type="ECO:0000256" key="4">
    <source>
        <dbReference type="ARBA" id="ARBA00022528"/>
    </source>
</evidence>
<evidence type="ECO:0000313" key="10">
    <source>
        <dbReference type="EMBL" id="CAE0366494.1"/>
    </source>
</evidence>
<feature type="binding site" evidence="7">
    <location>
        <position position="206"/>
    </location>
    <ligand>
        <name>chlorophyll a</name>
        <dbReference type="ChEBI" id="CHEBI:58416"/>
        <label>1</label>
    </ligand>
</feature>
<evidence type="ECO:0008006" key="11">
    <source>
        <dbReference type="Google" id="ProtNLM"/>
    </source>
</evidence>
<comment type="similarity">
    <text evidence="3">Belongs to the fucoxanthin chlorophyll protein family.</text>
</comment>
<feature type="binding site" description="axial binding residue" evidence="7">
    <location>
        <position position="155"/>
    </location>
    <ligand>
        <name>chlorophyll b</name>
        <dbReference type="ChEBI" id="CHEBI:61721"/>
        <label>1</label>
    </ligand>
    <ligandPart>
        <name>Mg</name>
        <dbReference type="ChEBI" id="CHEBI:25107"/>
    </ligandPart>
</feature>
<feature type="binding site" evidence="7">
    <location>
        <position position="192"/>
    </location>
    <ligand>
        <name>chlorophyll a</name>
        <dbReference type="ChEBI" id="CHEBI:58416"/>
        <label>1</label>
    </ligand>
</feature>
<keyword evidence="8" id="KW-0732">Signal</keyword>